<feature type="non-terminal residue" evidence="1">
    <location>
        <position position="95"/>
    </location>
</feature>
<comment type="caution">
    <text evidence="1">The sequence shown here is derived from an EMBL/GenBank/DDBJ whole genome shotgun (WGS) entry which is preliminary data.</text>
</comment>
<organism evidence="1 2">
    <name type="scientific">Cetraspora pellucida</name>
    <dbReference type="NCBI Taxonomy" id="1433469"/>
    <lineage>
        <taxon>Eukaryota</taxon>
        <taxon>Fungi</taxon>
        <taxon>Fungi incertae sedis</taxon>
        <taxon>Mucoromycota</taxon>
        <taxon>Glomeromycotina</taxon>
        <taxon>Glomeromycetes</taxon>
        <taxon>Diversisporales</taxon>
        <taxon>Gigasporaceae</taxon>
        <taxon>Cetraspora</taxon>
    </lineage>
</organism>
<gene>
    <name evidence="1" type="ORF">CPELLU_LOCUS16476</name>
</gene>
<dbReference type="OrthoDB" id="2394465at2759"/>
<sequence>MSVNNWLNSEGEQEVHQQFTDEDFVQGVTEIEQEEEEEVEVIEPTLTAKKKLAVLRDALKIITEMVDNSGAILKSLRKIQTHIHEEVQRKQNKKQ</sequence>
<accession>A0A9N9JIM4</accession>
<protein>
    <submittedName>
        <fullName evidence="1">20971_t:CDS:1</fullName>
    </submittedName>
</protein>
<keyword evidence="2" id="KW-1185">Reference proteome</keyword>
<dbReference type="EMBL" id="CAJVQA010024492">
    <property type="protein sequence ID" value="CAG8782613.1"/>
    <property type="molecule type" value="Genomic_DNA"/>
</dbReference>
<dbReference type="AlphaFoldDB" id="A0A9N9JIM4"/>
<evidence type="ECO:0000313" key="2">
    <source>
        <dbReference type="Proteomes" id="UP000789759"/>
    </source>
</evidence>
<dbReference type="Proteomes" id="UP000789759">
    <property type="component" value="Unassembled WGS sequence"/>
</dbReference>
<proteinExistence type="predicted"/>
<reference evidence="1" key="1">
    <citation type="submission" date="2021-06" db="EMBL/GenBank/DDBJ databases">
        <authorList>
            <person name="Kallberg Y."/>
            <person name="Tangrot J."/>
            <person name="Rosling A."/>
        </authorList>
    </citation>
    <scope>NUCLEOTIDE SEQUENCE</scope>
    <source>
        <strain evidence="1">FL966</strain>
    </source>
</reference>
<name>A0A9N9JIM4_9GLOM</name>
<evidence type="ECO:0000313" key="1">
    <source>
        <dbReference type="EMBL" id="CAG8782613.1"/>
    </source>
</evidence>